<proteinExistence type="inferred from homology"/>
<comment type="caution">
    <text evidence="9">The sequence shown here is derived from an EMBL/GenBank/DDBJ whole genome shotgun (WGS) entry which is preliminary data.</text>
</comment>
<dbReference type="PANTHER" id="PTHR30269:SF25">
    <property type="entry name" value="MEMBRANE TRANSPORTER PROTEIN-RELATED"/>
    <property type="match status" value="1"/>
</dbReference>
<evidence type="ECO:0000256" key="7">
    <source>
        <dbReference type="ARBA" id="ARBA00023136"/>
    </source>
</evidence>
<keyword evidence="5 8" id="KW-0812">Transmembrane</keyword>
<name>A0A3P3QEG7_9GAMM</name>
<gene>
    <name evidence="9" type="ORF">EIK76_14160</name>
</gene>
<keyword evidence="10" id="KW-1185">Reference proteome</keyword>
<evidence type="ECO:0000313" key="9">
    <source>
        <dbReference type="EMBL" id="RRJ19592.1"/>
    </source>
</evidence>
<evidence type="ECO:0000256" key="5">
    <source>
        <dbReference type="ARBA" id="ARBA00022692"/>
    </source>
</evidence>
<sequence length="259" mass="28177">MELGLELWVVAALCAVALVAGFIDAVAGGGGLLTVPALLTAGLPPHLVLGTNKLAATFGSVTASVTYYRRKLFDPQFWRTALIFTAIGAICGTLVVDLISKEWLERIIPFFIVIAALYSLVVKMQPDDQLTLPEQTPKHFWQQRAQGFTLGFYDGLAGPGTGSFWMVSTMALYKINLLLTSGVARSMNCVSNIFALVTFAWLGHIYWALGLAMGACLMLGSYFGARSAIRFGSKFIRPLFLTMVLAITVRLLWQAWSNG</sequence>
<evidence type="ECO:0000256" key="2">
    <source>
        <dbReference type="ARBA" id="ARBA00009142"/>
    </source>
</evidence>
<comment type="similarity">
    <text evidence="2 8">Belongs to the 4-toluene sulfonate uptake permease (TSUP) (TC 2.A.102) family.</text>
</comment>
<feature type="transmembrane region" description="Helical" evidence="8">
    <location>
        <begin position="7"/>
        <end position="27"/>
    </location>
</feature>
<evidence type="ECO:0000256" key="3">
    <source>
        <dbReference type="ARBA" id="ARBA00022448"/>
    </source>
</evidence>
<evidence type="ECO:0000313" key="10">
    <source>
        <dbReference type="Proteomes" id="UP000276260"/>
    </source>
</evidence>
<dbReference type="PANTHER" id="PTHR30269">
    <property type="entry name" value="TRANSMEMBRANE PROTEIN YFCA"/>
    <property type="match status" value="1"/>
</dbReference>
<evidence type="ECO:0000256" key="4">
    <source>
        <dbReference type="ARBA" id="ARBA00022475"/>
    </source>
</evidence>
<dbReference type="Proteomes" id="UP000276260">
    <property type="component" value="Unassembled WGS sequence"/>
</dbReference>
<dbReference type="EMBL" id="RRCF01000004">
    <property type="protein sequence ID" value="RRJ19592.1"/>
    <property type="molecule type" value="Genomic_DNA"/>
</dbReference>
<feature type="transmembrane region" description="Helical" evidence="8">
    <location>
        <begin position="235"/>
        <end position="253"/>
    </location>
</feature>
<keyword evidence="3" id="KW-0813">Transport</keyword>
<dbReference type="OrthoDB" id="554695at2"/>
<organism evidence="9 10">
    <name type="scientific">Rheinheimera mesophila</name>
    <dbReference type="NCBI Taxonomy" id="1547515"/>
    <lineage>
        <taxon>Bacteria</taxon>
        <taxon>Pseudomonadati</taxon>
        <taxon>Pseudomonadota</taxon>
        <taxon>Gammaproteobacteria</taxon>
        <taxon>Chromatiales</taxon>
        <taxon>Chromatiaceae</taxon>
        <taxon>Rheinheimera</taxon>
    </lineage>
</organism>
<comment type="subcellular location">
    <subcellularLocation>
        <location evidence="1 8">Cell membrane</location>
        <topology evidence="1 8">Multi-pass membrane protein</topology>
    </subcellularLocation>
</comment>
<evidence type="ECO:0000256" key="1">
    <source>
        <dbReference type="ARBA" id="ARBA00004651"/>
    </source>
</evidence>
<keyword evidence="4 8" id="KW-1003">Cell membrane</keyword>
<reference evidence="9 10" key="1">
    <citation type="submission" date="2018-11" db="EMBL/GenBank/DDBJ databases">
        <title>Draft genome analysis of Rheinheimera mesophila isolated from an industrial waste site.</title>
        <authorList>
            <person name="Yu Q."/>
            <person name="Qi Y."/>
            <person name="Zhang H."/>
            <person name="Lu Y."/>
            <person name="Pu J."/>
        </authorList>
    </citation>
    <scope>NUCLEOTIDE SEQUENCE [LARGE SCALE GENOMIC DNA]</scope>
    <source>
        <strain evidence="9 10">IITR13</strain>
    </source>
</reference>
<keyword evidence="6 8" id="KW-1133">Transmembrane helix</keyword>
<dbReference type="GO" id="GO:0005886">
    <property type="term" value="C:plasma membrane"/>
    <property type="evidence" value="ECO:0007669"/>
    <property type="project" value="UniProtKB-SubCell"/>
</dbReference>
<dbReference type="AlphaFoldDB" id="A0A3P3QEG7"/>
<keyword evidence="7 8" id="KW-0472">Membrane</keyword>
<dbReference type="Pfam" id="PF01925">
    <property type="entry name" value="TauE"/>
    <property type="match status" value="1"/>
</dbReference>
<evidence type="ECO:0000256" key="8">
    <source>
        <dbReference type="RuleBase" id="RU363041"/>
    </source>
</evidence>
<dbReference type="RefSeq" id="WP_046520575.1">
    <property type="nucleotide sequence ID" value="NZ_LAVS01000086.1"/>
</dbReference>
<protein>
    <recommendedName>
        <fullName evidence="8">Probable membrane transporter protein</fullName>
    </recommendedName>
</protein>
<feature type="transmembrane region" description="Helical" evidence="8">
    <location>
        <begin position="80"/>
        <end position="100"/>
    </location>
</feature>
<dbReference type="InterPro" id="IPR052017">
    <property type="entry name" value="TSUP"/>
</dbReference>
<evidence type="ECO:0000256" key="6">
    <source>
        <dbReference type="ARBA" id="ARBA00022989"/>
    </source>
</evidence>
<accession>A0A3P3QEG7</accession>
<feature type="transmembrane region" description="Helical" evidence="8">
    <location>
        <begin position="106"/>
        <end position="122"/>
    </location>
</feature>
<dbReference type="InterPro" id="IPR002781">
    <property type="entry name" value="TM_pro_TauE-like"/>
</dbReference>